<feature type="region of interest" description="Disordered" evidence="1">
    <location>
        <begin position="387"/>
        <end position="411"/>
    </location>
</feature>
<keyword evidence="3" id="KW-1185">Reference proteome</keyword>
<dbReference type="Proteomes" id="UP001392437">
    <property type="component" value="Unassembled WGS sequence"/>
</dbReference>
<evidence type="ECO:0000313" key="3">
    <source>
        <dbReference type="Proteomes" id="UP001392437"/>
    </source>
</evidence>
<dbReference type="EMBL" id="JAQQWP010000011">
    <property type="protein sequence ID" value="KAK8095558.1"/>
    <property type="molecule type" value="Genomic_DNA"/>
</dbReference>
<sequence length="576" mass="65939">MMANVATSLSLEDVFDLSLCCRHFQYLITEDSFAKRIIHAKAQFSLEAQQAEIDGRYARALRRLVKRRRAIAEARPYVVAMVGLADTHVFSDGKLCYVHQDLHEDMAQQWLRILDLHNPSGQETVINIPRLTAEAIPRSETRQNYSFSVIHNAEGITSCLCSFTLPEPEDWLLIIDTEKHELVGAILLESTIRLFVRNSESYLYYGTHSEYGADGFRKWVLRFFDLTKRHLSRRKIHLSNLVGYEIGSTVCFDIIDGYLYGLSNQTAFEVEEIDWTSYYYCFRFRLEDPDPHKTQIMKKRDSWRRQHAEGPIDDRWGFLKLEKDERTGQVRIIESRKEWLTGQSGNRRSYYATNVVFKNEGEGTTDEELDDNTENNLPDDPLTMLLESSSNPNYLRPPSRPPRSVHSGDDGTLFGLSKTHLRSYYDSSETFLDLVDDPTPLAPCTQRLRIRAGKRMAARFMKLQETSASSSVQGHREKEKAEEVRNLITMWPGEPENGCSDPTSERLSRLMNPMGHQGNILAADDERSMVYATGGTADTLKVLVWLSFDPATKLTGASGWARTEKAMYTHLPGQYV</sequence>
<protein>
    <recommendedName>
        <fullName evidence="4">F-box domain-containing protein</fullName>
    </recommendedName>
</protein>
<accession>A0AAW0Q5S0</accession>
<evidence type="ECO:0008006" key="4">
    <source>
        <dbReference type="Google" id="ProtNLM"/>
    </source>
</evidence>
<organism evidence="2 3">
    <name type="scientific">Apiospora kogelbergensis</name>
    <dbReference type="NCBI Taxonomy" id="1337665"/>
    <lineage>
        <taxon>Eukaryota</taxon>
        <taxon>Fungi</taxon>
        <taxon>Dikarya</taxon>
        <taxon>Ascomycota</taxon>
        <taxon>Pezizomycotina</taxon>
        <taxon>Sordariomycetes</taxon>
        <taxon>Xylariomycetidae</taxon>
        <taxon>Amphisphaeriales</taxon>
        <taxon>Apiosporaceae</taxon>
        <taxon>Apiospora</taxon>
    </lineage>
</organism>
<reference evidence="2 3" key="1">
    <citation type="submission" date="2023-01" db="EMBL/GenBank/DDBJ databases">
        <title>Analysis of 21 Apiospora genomes using comparative genomics revels a genus with tremendous synthesis potential of carbohydrate active enzymes and secondary metabolites.</title>
        <authorList>
            <person name="Sorensen T."/>
        </authorList>
    </citation>
    <scope>NUCLEOTIDE SEQUENCE [LARGE SCALE GENOMIC DNA]</scope>
    <source>
        <strain evidence="2 3">CBS 117206</strain>
    </source>
</reference>
<evidence type="ECO:0000313" key="2">
    <source>
        <dbReference type="EMBL" id="KAK8095558.1"/>
    </source>
</evidence>
<evidence type="ECO:0000256" key="1">
    <source>
        <dbReference type="SAM" id="MobiDB-lite"/>
    </source>
</evidence>
<feature type="compositionally biased region" description="Acidic residues" evidence="1">
    <location>
        <begin position="363"/>
        <end position="373"/>
    </location>
</feature>
<name>A0AAW0Q5S0_9PEZI</name>
<comment type="caution">
    <text evidence="2">The sequence shown here is derived from an EMBL/GenBank/DDBJ whole genome shotgun (WGS) entry which is preliminary data.</text>
</comment>
<dbReference type="AlphaFoldDB" id="A0AAW0Q5S0"/>
<feature type="region of interest" description="Disordered" evidence="1">
    <location>
        <begin position="361"/>
        <end position="380"/>
    </location>
</feature>
<feature type="compositionally biased region" description="Low complexity" evidence="1">
    <location>
        <begin position="387"/>
        <end position="397"/>
    </location>
</feature>
<gene>
    <name evidence="2" type="ORF">PG999_013580</name>
</gene>
<proteinExistence type="predicted"/>